<dbReference type="AlphaFoldDB" id="A0A381QEW3"/>
<dbReference type="Gene3D" id="3.30.70.1030">
    <property type="entry name" value="Apc35880, domain 1"/>
    <property type="match status" value="1"/>
</dbReference>
<keyword evidence="3" id="KW-0408">Iron</keyword>
<accession>A0A381QEW3</accession>
<dbReference type="PANTHER" id="PTHR36843">
    <property type="entry name" value="HEME-DEPENDENT PEROXIDASE YWFI-RELATED"/>
    <property type="match status" value="1"/>
</dbReference>
<keyword evidence="2" id="KW-0479">Metal-binding</keyword>
<reference evidence="4" key="1">
    <citation type="submission" date="2018-05" db="EMBL/GenBank/DDBJ databases">
        <authorList>
            <person name="Lanie J.A."/>
            <person name="Ng W.-L."/>
            <person name="Kazmierczak K.M."/>
            <person name="Andrzejewski T.M."/>
            <person name="Davidsen T.M."/>
            <person name="Wayne K.J."/>
            <person name="Tettelin H."/>
            <person name="Glass J.I."/>
            <person name="Rusch D."/>
            <person name="Podicherti R."/>
            <person name="Tsui H.-C.T."/>
            <person name="Winkler M.E."/>
        </authorList>
    </citation>
    <scope>NUCLEOTIDE SEQUENCE</scope>
</reference>
<dbReference type="EMBL" id="UINC01001316">
    <property type="protein sequence ID" value="SUZ77434.1"/>
    <property type="molecule type" value="Genomic_DNA"/>
</dbReference>
<proteinExistence type="predicted"/>
<protein>
    <recommendedName>
        <fullName evidence="5">Chlorite dismutase</fullName>
    </recommendedName>
</protein>
<dbReference type="GO" id="GO:0016491">
    <property type="term" value="F:oxidoreductase activity"/>
    <property type="evidence" value="ECO:0007669"/>
    <property type="project" value="InterPro"/>
</dbReference>
<dbReference type="SUPFAM" id="SSF54909">
    <property type="entry name" value="Dimeric alpha+beta barrel"/>
    <property type="match status" value="1"/>
</dbReference>
<name>A0A381QEW3_9ZZZZ</name>
<organism evidence="4">
    <name type="scientific">marine metagenome</name>
    <dbReference type="NCBI Taxonomy" id="408172"/>
    <lineage>
        <taxon>unclassified sequences</taxon>
        <taxon>metagenomes</taxon>
        <taxon>ecological metagenomes</taxon>
    </lineage>
</organism>
<dbReference type="GO" id="GO:0020037">
    <property type="term" value="F:heme binding"/>
    <property type="evidence" value="ECO:0007669"/>
    <property type="project" value="InterPro"/>
</dbReference>
<dbReference type="PANTHER" id="PTHR36843:SF1">
    <property type="entry name" value="COPROHEME DECARBOXYLASE"/>
    <property type="match status" value="1"/>
</dbReference>
<sequence>MADSVHLYRTGGTRTDGDVLVWSSIPTEDDQAPANFFEKFLEVQRPYRSYIHVVDVLWGFTRPSQYARGSADREIDPMVKRSLPYLIVYPFVKTHEWYQHSVEERRRMMTGHIRIGKQHEGIDQLLLYSTGLQDQEFVVAYESADLSAFSALVVDLRMTEARLYTERDTPVYVGIHVSPGDKGTNWL</sequence>
<evidence type="ECO:0000313" key="4">
    <source>
        <dbReference type="EMBL" id="SUZ77434.1"/>
    </source>
</evidence>
<dbReference type="GO" id="GO:0046872">
    <property type="term" value="F:metal ion binding"/>
    <property type="evidence" value="ECO:0007669"/>
    <property type="project" value="UniProtKB-KW"/>
</dbReference>
<evidence type="ECO:0000256" key="1">
    <source>
        <dbReference type="ARBA" id="ARBA00022617"/>
    </source>
</evidence>
<keyword evidence="1" id="KW-0349">Heme</keyword>
<gene>
    <name evidence="4" type="ORF">METZ01_LOCUS30288</name>
</gene>
<evidence type="ECO:0000256" key="2">
    <source>
        <dbReference type="ARBA" id="ARBA00022723"/>
    </source>
</evidence>
<dbReference type="InterPro" id="IPR010644">
    <property type="entry name" value="ChdC/CLD"/>
</dbReference>
<dbReference type="Pfam" id="PF06778">
    <property type="entry name" value="Chlor_dismutase"/>
    <property type="match status" value="1"/>
</dbReference>
<evidence type="ECO:0008006" key="5">
    <source>
        <dbReference type="Google" id="ProtNLM"/>
    </source>
</evidence>
<dbReference type="InterPro" id="IPR011008">
    <property type="entry name" value="Dimeric_a/b-barrel"/>
</dbReference>
<evidence type="ECO:0000256" key="3">
    <source>
        <dbReference type="ARBA" id="ARBA00023004"/>
    </source>
</evidence>